<dbReference type="Proteomes" id="UP001063166">
    <property type="component" value="Unassembled WGS sequence"/>
</dbReference>
<keyword evidence="3" id="KW-1185">Reference proteome</keyword>
<evidence type="ECO:0000313" key="2">
    <source>
        <dbReference type="EMBL" id="GLB37491.1"/>
    </source>
</evidence>
<dbReference type="InterPro" id="IPR032466">
    <property type="entry name" value="Metal_Hydrolase"/>
</dbReference>
<evidence type="ECO:0000313" key="3">
    <source>
        <dbReference type="Proteomes" id="UP001063166"/>
    </source>
</evidence>
<dbReference type="GO" id="GO:0004038">
    <property type="term" value="F:allantoinase activity"/>
    <property type="evidence" value="ECO:0007669"/>
    <property type="project" value="TreeGrafter"/>
</dbReference>
<dbReference type="Pfam" id="PF01979">
    <property type="entry name" value="Amidohydro_1"/>
    <property type="match status" value="1"/>
</dbReference>
<dbReference type="SUPFAM" id="SSF51556">
    <property type="entry name" value="Metallo-dependent hydrolases"/>
    <property type="match status" value="1"/>
</dbReference>
<dbReference type="AlphaFoldDB" id="A0A9P3PKQ7"/>
<dbReference type="PANTHER" id="PTHR43668">
    <property type="entry name" value="ALLANTOINASE"/>
    <property type="match status" value="1"/>
</dbReference>
<protein>
    <submittedName>
        <fullName evidence="2">Amidohydrolase family protein</fullName>
    </submittedName>
</protein>
<dbReference type="SUPFAM" id="SSF51338">
    <property type="entry name" value="Composite domain of metallo-dependent hydrolases"/>
    <property type="match status" value="1"/>
</dbReference>
<accession>A0A9P3PKQ7</accession>
<gene>
    <name evidence="2" type="ORF">LshimejAT787_0405420</name>
</gene>
<comment type="caution">
    <text evidence="2">The sequence shown here is derived from an EMBL/GenBank/DDBJ whole genome shotgun (WGS) entry which is preliminary data.</text>
</comment>
<dbReference type="InterPro" id="IPR006680">
    <property type="entry name" value="Amidohydro-rel"/>
</dbReference>
<dbReference type="InterPro" id="IPR050138">
    <property type="entry name" value="DHOase/Allantoinase_Hydrolase"/>
</dbReference>
<dbReference type="EMBL" id="BRPK01000004">
    <property type="protein sequence ID" value="GLB37491.1"/>
    <property type="molecule type" value="Genomic_DNA"/>
</dbReference>
<proteinExistence type="predicted"/>
<dbReference type="PANTHER" id="PTHR43668:SF5">
    <property type="entry name" value="AMIDOHYDROLASE 3 DOMAIN-CONTAINING PROTEIN"/>
    <property type="match status" value="1"/>
</dbReference>
<evidence type="ECO:0000259" key="1">
    <source>
        <dbReference type="Pfam" id="PF01979"/>
    </source>
</evidence>
<dbReference type="InterPro" id="IPR011059">
    <property type="entry name" value="Metal-dep_hydrolase_composite"/>
</dbReference>
<dbReference type="OrthoDB" id="10258955at2759"/>
<reference evidence="2" key="1">
    <citation type="submission" date="2022-07" db="EMBL/GenBank/DDBJ databases">
        <title>The genome of Lyophyllum shimeji provides insight into the initial evolution of ectomycorrhizal fungal genome.</title>
        <authorList>
            <person name="Kobayashi Y."/>
            <person name="Shibata T."/>
            <person name="Hirakawa H."/>
            <person name="Shigenobu S."/>
            <person name="Nishiyama T."/>
            <person name="Yamada A."/>
            <person name="Hasebe M."/>
            <person name="Kawaguchi M."/>
        </authorList>
    </citation>
    <scope>NUCLEOTIDE SEQUENCE</scope>
    <source>
        <strain evidence="2">AT787</strain>
    </source>
</reference>
<dbReference type="GO" id="GO:0006145">
    <property type="term" value="P:purine nucleobase catabolic process"/>
    <property type="evidence" value="ECO:0007669"/>
    <property type="project" value="TreeGrafter"/>
</dbReference>
<sequence length="944" mass="102642">MGKAPGPARVFRRPMNQLTILGALSIFSFLFLASHLFTEPRYIALIHKRPEPRHAAATISRCNALKLQAGPPRDFHERSQSDRFVHGTKPVLIKRAKIWTGGKNGTEVIRGDVLLDKGLIKSVGNLHRGRLEAYGSDLVVVDAKDSWLTPGIVDIHSHLGDAPSPALDGAEDDNSEKETIQPWLRSLDGLNTHDASYPLSISGGITTSLILPGSANAIGGQAFVIKLRQTDERTPTSMLLEPPYNINNSFPNLNLPPRWRHMKHACGENPGSQYHDTRMDTNWAFREAYKKASDIKEKQDEYCSRILAGKWDGLGQFPEDLQWEALVDVVRGRVKVNVHCYEAVDLDAMVRLTNEFKFPIAAFHHASEAYLVPDLLKKAYGGTPAVALFATNSRYKREAYRSSEFAPRILARHGLKVLLKSDHPVSNSRYLLYEAQQAYYYGLPYNLALASVTSNAAEVMGMGHRIGYVKEGWDADLVIWDSHPLALGATPSQVFIDGIPQLHSAHVVRKPDSFQNLPKVPDFDEEAAEAVKYEGLPPLAPRRSTAGVTVFTNVTSVYGRTPDAVEVLFTANGAPDLGVAVARNGSLMCSGTFADCLLSFDPPDVTYVDLEGGSISPGLVSFGSPLGLHHIEAEDSTNDGDVFDPLVKGVPKILGGDTHIVRAADGLLFGSRDAYLAYRAGVTSGITAPTHKNFYSGLGVSFSTGAAHKLEAGAITQEVTGVHVAVRHFSKPSVSTQIATLRRLLLGPQDGASGYWFKKVTEGEIPLVIEAHSADIIATLIILKKEVEAETGKTMTMTITGGAEAHILAKELAEARVGVILNPSRPFPYVWEDRRILPGPPLSRDSAIMKLKSAGVIVGIGCEEIWSARNLRFDVAWAAIEAGGRISMREALAIGSVNVQKLLGVEIPAEEEDLVVTRGGELLDVHSKVIGVLSPRQGTLQVLE</sequence>
<name>A0A9P3PKQ7_LYOSH</name>
<dbReference type="GO" id="GO:0005737">
    <property type="term" value="C:cytoplasm"/>
    <property type="evidence" value="ECO:0007669"/>
    <property type="project" value="TreeGrafter"/>
</dbReference>
<organism evidence="2 3">
    <name type="scientific">Lyophyllum shimeji</name>
    <name type="common">Hon-shimeji</name>
    <name type="synonym">Tricholoma shimeji</name>
    <dbReference type="NCBI Taxonomy" id="47721"/>
    <lineage>
        <taxon>Eukaryota</taxon>
        <taxon>Fungi</taxon>
        <taxon>Dikarya</taxon>
        <taxon>Basidiomycota</taxon>
        <taxon>Agaricomycotina</taxon>
        <taxon>Agaricomycetes</taxon>
        <taxon>Agaricomycetidae</taxon>
        <taxon>Agaricales</taxon>
        <taxon>Tricholomatineae</taxon>
        <taxon>Lyophyllaceae</taxon>
        <taxon>Lyophyllum</taxon>
    </lineage>
</organism>
<dbReference type="Gene3D" id="3.20.20.140">
    <property type="entry name" value="Metal-dependent hydrolases"/>
    <property type="match status" value="2"/>
</dbReference>
<feature type="domain" description="Amidohydrolase-related" evidence="1">
    <location>
        <begin position="406"/>
        <end position="486"/>
    </location>
</feature>